<keyword evidence="4" id="KW-1185">Reference proteome</keyword>
<feature type="region of interest" description="Disordered" evidence="1">
    <location>
        <begin position="17"/>
        <end position="69"/>
    </location>
</feature>
<dbReference type="Gene3D" id="3.40.50.720">
    <property type="entry name" value="NAD(P)-binding Rossmann-like Domain"/>
    <property type="match status" value="1"/>
</dbReference>
<dbReference type="InterPro" id="IPR051207">
    <property type="entry name" value="ComplexI_NDUFA9_subunit"/>
</dbReference>
<dbReference type="KEGG" id="mpa:MAP_2641c"/>
<dbReference type="InterPro" id="IPR016040">
    <property type="entry name" value="NAD(P)-bd_dom"/>
</dbReference>
<reference evidence="3 4" key="1">
    <citation type="journal article" date="2005" name="Proc. Natl. Acad. Sci. U.S.A.">
        <title>The complete genome sequence of Mycobacterium avium subspecies paratuberculosis.</title>
        <authorList>
            <person name="Li L."/>
            <person name="Bannantine J.P."/>
            <person name="Zhang Q."/>
            <person name="Amonsin A."/>
            <person name="May B.J."/>
            <person name="Alt D."/>
            <person name="Banerji N."/>
            <person name="Kanjilal S."/>
            <person name="Kapur V."/>
        </authorList>
    </citation>
    <scope>NUCLEOTIDE SEQUENCE [LARGE SCALE GENOMIC DNA]</scope>
    <source>
        <strain evidence="4">ATCC BAA-968 / K-10</strain>
    </source>
</reference>
<dbReference type="eggNOG" id="COG0702">
    <property type="taxonomic scope" value="Bacteria"/>
</dbReference>
<evidence type="ECO:0000259" key="2">
    <source>
        <dbReference type="Pfam" id="PF13460"/>
    </source>
</evidence>
<accession>Q73WL9</accession>
<evidence type="ECO:0000256" key="1">
    <source>
        <dbReference type="SAM" id="MobiDB-lite"/>
    </source>
</evidence>
<dbReference type="GO" id="GO:0044877">
    <property type="term" value="F:protein-containing complex binding"/>
    <property type="evidence" value="ECO:0007669"/>
    <property type="project" value="TreeGrafter"/>
</dbReference>
<dbReference type="HOGENOM" id="CLU_007383_6_5_11"/>
<dbReference type="SUPFAM" id="SSF51735">
    <property type="entry name" value="NAD(P)-binding Rossmann-fold domains"/>
    <property type="match status" value="1"/>
</dbReference>
<name>Q73WL9_MYCPA</name>
<gene>
    <name evidence="3" type="ordered locus">MAP_2641c</name>
</gene>
<dbReference type="STRING" id="262316.MAP_2641c"/>
<protein>
    <recommendedName>
        <fullName evidence="2">NAD(P)-binding domain-containing protein</fullName>
    </recommendedName>
</protein>
<organism evidence="3 4">
    <name type="scientific">Mycolicibacterium paratuberculosis (strain ATCC BAA-968 / K-10)</name>
    <name type="common">Mycobacterium paratuberculosis</name>
    <dbReference type="NCBI Taxonomy" id="262316"/>
    <lineage>
        <taxon>Bacteria</taxon>
        <taxon>Bacillati</taxon>
        <taxon>Actinomycetota</taxon>
        <taxon>Actinomycetes</taxon>
        <taxon>Mycobacteriales</taxon>
        <taxon>Mycobacteriaceae</taxon>
        <taxon>Mycobacterium</taxon>
        <taxon>Mycobacterium avium complex (MAC)</taxon>
    </lineage>
</organism>
<dbReference type="InterPro" id="IPR036291">
    <property type="entry name" value="NAD(P)-bd_dom_sf"/>
</dbReference>
<dbReference type="EMBL" id="AE016958">
    <property type="protein sequence ID" value="AAS04958.1"/>
    <property type="molecule type" value="Genomic_DNA"/>
</dbReference>
<evidence type="ECO:0000313" key="3">
    <source>
        <dbReference type="EMBL" id="AAS04958.1"/>
    </source>
</evidence>
<feature type="domain" description="NAD(P)-binding" evidence="2">
    <location>
        <begin position="86"/>
        <end position="192"/>
    </location>
</feature>
<dbReference type="PANTHER" id="PTHR12126:SF11">
    <property type="entry name" value="NADH DEHYDROGENASE [UBIQUINONE] 1 ALPHA SUBCOMPLEX SUBUNIT 9, MITOCHONDRIAL"/>
    <property type="match status" value="1"/>
</dbReference>
<dbReference type="Proteomes" id="UP000000580">
    <property type="component" value="Chromosome"/>
</dbReference>
<proteinExistence type="predicted"/>
<dbReference type="Pfam" id="PF13460">
    <property type="entry name" value="NAD_binding_10"/>
    <property type="match status" value="1"/>
</dbReference>
<dbReference type="AlphaFoldDB" id="Q73WL9"/>
<dbReference type="PANTHER" id="PTHR12126">
    <property type="entry name" value="NADH-UBIQUINONE OXIDOREDUCTASE 39 KDA SUBUNIT-RELATED"/>
    <property type="match status" value="1"/>
</dbReference>
<evidence type="ECO:0000313" key="4">
    <source>
        <dbReference type="Proteomes" id="UP000000580"/>
    </source>
</evidence>
<sequence length="461" mass="48520">MIHVPVTTGPRRWFKRASPRRARNATAGIRPENRPDVTDAVGTPPTRAVGTPPTRAVGTPPPYAVGTPARRRAGLGSGVMRVLVTGATGYVGSRLVTALLAGGHDVLAATRNPLRLKRFGWFEEITPVPLDAADPASLRSAFAGCGPVEVVYYLVHAIGQPGFRDADKAAAANLAAAAKDAGVRRIVYLGGFVPAGEVLSEHLTSRAEVAEALAVPDGPELVWLGAAMIIGAGSTSFEMMRYVGDRFPLMPIPSWMDNPIDPISIRDVLHYLLAAADRDLVPAGAYDISGPDTTSYRRLLKTYARLSGRWHTGLPVGRVDTGLASLVTGVALPVPPGLAGDLVESLDHPMVASGSDLRQRVPDPPGGLLGVDDAIARALDDRSYRRPRPVNALADPHHLADTDPGWAGGDARRIRQLAGRVTPAIARPTLGLVNKVPGPVAGAVRTGLDILIALTPKVRPA</sequence>